<comment type="function">
    <text evidence="8">Probably part of an ABC transporter complex. Responsible for energy coupling to the transport system.</text>
</comment>
<keyword evidence="2" id="KW-0813">Transport</keyword>
<dbReference type="GO" id="GO:0043190">
    <property type="term" value="C:ATP-binding cassette (ABC) transporter complex"/>
    <property type="evidence" value="ECO:0007669"/>
    <property type="project" value="TreeGrafter"/>
</dbReference>
<sequence>MLLEASIDEAGYPGGFKVRNIHLELSEGEVVVITGRSGSGKTTLVRAITNTIEIQGGFLRGKVYIKGRSIREYNPWELAKRLAYIPQEPWYGIIGYTVGSEFCYTQLVTSGVCDMRVLSETGFNGREDFITYGLSAGQTQLLLWAEALGAGAEVIVMDEPFVYLDEENRSKLLGFVGKMIREGRGLIIVDHNPSHWRSLNPRLIVLEKGLVVYDGDASGWSVEVPETTVKSGRKGRVAVEARDIWFKYPGYSWVLKGVSFTVEEGGLTVVVGGNGSGKTTLLKILGGLLKPTRGRVTTRGRAIYIPENPLAYYSMPTPREELMYMARGDGSKFLEAVELFDLRGILDSKLSNLSSGERRRLAIASAYLGGFDIYLLDEPTGGLDAYNVARVMGAVQRLLDEGKTVIAASHDSRLKEATDRVFLRGGGF</sequence>
<evidence type="ECO:0000256" key="3">
    <source>
        <dbReference type="ARBA" id="ARBA00022475"/>
    </source>
</evidence>
<evidence type="ECO:0000259" key="9">
    <source>
        <dbReference type="PROSITE" id="PS50893"/>
    </source>
</evidence>
<dbReference type="AlphaFoldDB" id="A0A7J3XYH0"/>
<dbReference type="SMART" id="SM00382">
    <property type="entry name" value="AAA"/>
    <property type="match status" value="2"/>
</dbReference>
<comment type="subcellular location">
    <subcellularLocation>
        <location evidence="1">Cell membrane</location>
        <topology evidence="1">Peripheral membrane protein</topology>
    </subcellularLocation>
</comment>
<keyword evidence="6" id="KW-1278">Translocase</keyword>
<feature type="domain" description="ABC transporter" evidence="9">
    <location>
        <begin position="239"/>
        <end position="428"/>
    </location>
</feature>
<dbReference type="PROSITE" id="PS50893">
    <property type="entry name" value="ABC_TRANSPORTER_2"/>
    <property type="match status" value="2"/>
</dbReference>
<keyword evidence="3" id="KW-1003">Cell membrane</keyword>
<evidence type="ECO:0000256" key="1">
    <source>
        <dbReference type="ARBA" id="ARBA00004202"/>
    </source>
</evidence>
<evidence type="ECO:0000256" key="7">
    <source>
        <dbReference type="ARBA" id="ARBA00023136"/>
    </source>
</evidence>
<dbReference type="Pfam" id="PF00005">
    <property type="entry name" value="ABC_tran"/>
    <property type="match status" value="2"/>
</dbReference>
<dbReference type="PANTHER" id="PTHR43553:SF27">
    <property type="entry name" value="ENERGY-COUPLING FACTOR TRANSPORTER ATP-BINDING PROTEIN ECFA2"/>
    <property type="match status" value="1"/>
</dbReference>
<gene>
    <name evidence="10" type="ORF">ENM60_02830</name>
</gene>
<keyword evidence="4" id="KW-0547">Nucleotide-binding</keyword>
<dbReference type="InterPro" id="IPR003439">
    <property type="entry name" value="ABC_transporter-like_ATP-bd"/>
</dbReference>
<dbReference type="GO" id="GO:0005524">
    <property type="term" value="F:ATP binding"/>
    <property type="evidence" value="ECO:0007669"/>
    <property type="project" value="UniProtKB-KW"/>
</dbReference>
<comment type="caution">
    <text evidence="10">The sequence shown here is derived from an EMBL/GenBank/DDBJ whole genome shotgun (WGS) entry which is preliminary data.</text>
</comment>
<dbReference type="CDD" id="cd03225">
    <property type="entry name" value="ABC_cobalt_CbiO_domain1"/>
    <property type="match status" value="2"/>
</dbReference>
<accession>A0A7J3XYH0</accession>
<organism evidence="10">
    <name type="scientific">Thermogladius calderae</name>
    <dbReference type="NCBI Taxonomy" id="1200300"/>
    <lineage>
        <taxon>Archaea</taxon>
        <taxon>Thermoproteota</taxon>
        <taxon>Thermoprotei</taxon>
        <taxon>Desulfurococcales</taxon>
        <taxon>Desulfurococcaceae</taxon>
        <taxon>Thermogladius</taxon>
    </lineage>
</organism>
<dbReference type="InterPro" id="IPR003593">
    <property type="entry name" value="AAA+_ATPase"/>
</dbReference>
<evidence type="ECO:0000256" key="4">
    <source>
        <dbReference type="ARBA" id="ARBA00022741"/>
    </source>
</evidence>
<dbReference type="EMBL" id="DRYK01000035">
    <property type="protein sequence ID" value="HHP67716.1"/>
    <property type="molecule type" value="Genomic_DNA"/>
</dbReference>
<dbReference type="InterPro" id="IPR017871">
    <property type="entry name" value="ABC_transporter-like_CS"/>
</dbReference>
<dbReference type="PANTHER" id="PTHR43553">
    <property type="entry name" value="HEAVY METAL TRANSPORTER"/>
    <property type="match status" value="1"/>
</dbReference>
<proteinExistence type="predicted"/>
<evidence type="ECO:0000256" key="8">
    <source>
        <dbReference type="ARBA" id="ARBA00025157"/>
    </source>
</evidence>
<dbReference type="InterPro" id="IPR050095">
    <property type="entry name" value="ECF_ABC_transporter_ATP-bd"/>
</dbReference>
<dbReference type="Gene3D" id="3.40.50.300">
    <property type="entry name" value="P-loop containing nucleotide triphosphate hydrolases"/>
    <property type="match status" value="2"/>
</dbReference>
<dbReference type="InterPro" id="IPR027417">
    <property type="entry name" value="P-loop_NTPase"/>
</dbReference>
<evidence type="ECO:0000256" key="6">
    <source>
        <dbReference type="ARBA" id="ARBA00022967"/>
    </source>
</evidence>
<evidence type="ECO:0000256" key="2">
    <source>
        <dbReference type="ARBA" id="ARBA00022448"/>
    </source>
</evidence>
<feature type="domain" description="ABC transporter" evidence="9">
    <location>
        <begin position="2"/>
        <end position="233"/>
    </location>
</feature>
<evidence type="ECO:0000313" key="10">
    <source>
        <dbReference type="EMBL" id="HHP67716.1"/>
    </source>
</evidence>
<name>A0A7J3XYH0_9CREN</name>
<dbReference type="SUPFAM" id="SSF52540">
    <property type="entry name" value="P-loop containing nucleoside triphosphate hydrolases"/>
    <property type="match status" value="2"/>
</dbReference>
<dbReference type="GO" id="GO:0042626">
    <property type="term" value="F:ATPase-coupled transmembrane transporter activity"/>
    <property type="evidence" value="ECO:0007669"/>
    <property type="project" value="TreeGrafter"/>
</dbReference>
<evidence type="ECO:0000256" key="5">
    <source>
        <dbReference type="ARBA" id="ARBA00022840"/>
    </source>
</evidence>
<keyword evidence="7" id="KW-0472">Membrane</keyword>
<keyword evidence="5 10" id="KW-0067">ATP-binding</keyword>
<dbReference type="InterPro" id="IPR015856">
    <property type="entry name" value="ABC_transpr_CbiO/EcfA_su"/>
</dbReference>
<protein>
    <submittedName>
        <fullName evidence="10">ABC transporter ATP-binding protein</fullName>
    </submittedName>
</protein>
<dbReference type="PROSITE" id="PS00211">
    <property type="entry name" value="ABC_TRANSPORTER_1"/>
    <property type="match status" value="1"/>
</dbReference>
<reference evidence="10" key="1">
    <citation type="journal article" date="2020" name="mSystems">
        <title>Genome- and Community-Level Interaction Insights into Carbon Utilization and Element Cycling Functions of Hydrothermarchaeota in Hydrothermal Sediment.</title>
        <authorList>
            <person name="Zhou Z."/>
            <person name="Liu Y."/>
            <person name="Xu W."/>
            <person name="Pan J."/>
            <person name="Luo Z.H."/>
            <person name="Li M."/>
        </authorList>
    </citation>
    <scope>NUCLEOTIDE SEQUENCE [LARGE SCALE GENOMIC DNA]</scope>
    <source>
        <strain evidence="10">SpSt-110</strain>
    </source>
</reference>
<dbReference type="GO" id="GO:0016887">
    <property type="term" value="F:ATP hydrolysis activity"/>
    <property type="evidence" value="ECO:0007669"/>
    <property type="project" value="InterPro"/>
</dbReference>